<evidence type="ECO:0000256" key="6">
    <source>
        <dbReference type="SAM" id="Phobius"/>
    </source>
</evidence>
<evidence type="ECO:0000256" key="3">
    <source>
        <dbReference type="ARBA" id="ARBA00022692"/>
    </source>
</evidence>
<keyword evidence="3 6" id="KW-0812">Transmembrane</keyword>
<protein>
    <submittedName>
        <fullName evidence="7">LysE family translocator</fullName>
    </submittedName>
</protein>
<dbReference type="InterPro" id="IPR001123">
    <property type="entry name" value="LeuE-type"/>
</dbReference>
<feature type="transmembrane region" description="Helical" evidence="6">
    <location>
        <begin position="39"/>
        <end position="63"/>
    </location>
</feature>
<keyword evidence="8" id="KW-1185">Reference proteome</keyword>
<dbReference type="GO" id="GO:0005886">
    <property type="term" value="C:plasma membrane"/>
    <property type="evidence" value="ECO:0007669"/>
    <property type="project" value="UniProtKB-SubCell"/>
</dbReference>
<dbReference type="KEGG" id="naq:D0T90_00045"/>
<organism evidence="7 8">
    <name type="scientific">Neisseria animalis</name>
    <dbReference type="NCBI Taxonomy" id="492"/>
    <lineage>
        <taxon>Bacteria</taxon>
        <taxon>Pseudomonadati</taxon>
        <taxon>Pseudomonadota</taxon>
        <taxon>Betaproteobacteria</taxon>
        <taxon>Neisseriales</taxon>
        <taxon>Neisseriaceae</taxon>
        <taxon>Neisseria</taxon>
    </lineage>
</organism>
<accession>A0A5P3MNH7</accession>
<feature type="transmembrane region" description="Helical" evidence="6">
    <location>
        <begin position="68"/>
        <end position="86"/>
    </location>
</feature>
<evidence type="ECO:0000256" key="1">
    <source>
        <dbReference type="ARBA" id="ARBA00004651"/>
    </source>
</evidence>
<evidence type="ECO:0000256" key="5">
    <source>
        <dbReference type="ARBA" id="ARBA00023136"/>
    </source>
</evidence>
<evidence type="ECO:0000256" key="4">
    <source>
        <dbReference type="ARBA" id="ARBA00022989"/>
    </source>
</evidence>
<reference evidence="7 8" key="1">
    <citation type="submission" date="2018-08" db="EMBL/GenBank/DDBJ databases">
        <title>Neisseria animalis ATCC 49930 complete genome.</title>
        <authorList>
            <person name="Veseli I.A."/>
            <person name="Mascarenhas dos Santos A.C."/>
            <person name="Buttler R."/>
            <person name="Pombert J.-F."/>
        </authorList>
    </citation>
    <scope>NUCLEOTIDE SEQUENCE [LARGE SCALE GENOMIC DNA]</scope>
    <source>
        <strain evidence="7 8">ATCC 49930</strain>
    </source>
</reference>
<evidence type="ECO:0000313" key="7">
    <source>
        <dbReference type="EMBL" id="QEY23094.1"/>
    </source>
</evidence>
<keyword evidence="5 6" id="KW-0472">Membrane</keyword>
<dbReference type="Proteomes" id="UP000325536">
    <property type="component" value="Chromosome"/>
</dbReference>
<dbReference type="GO" id="GO:0015171">
    <property type="term" value="F:amino acid transmembrane transporter activity"/>
    <property type="evidence" value="ECO:0007669"/>
    <property type="project" value="TreeGrafter"/>
</dbReference>
<feature type="transmembrane region" description="Helical" evidence="6">
    <location>
        <begin position="182"/>
        <end position="202"/>
    </location>
</feature>
<name>A0A5P3MNH7_NEIAN</name>
<keyword evidence="2" id="KW-1003">Cell membrane</keyword>
<feature type="transmembrane region" description="Helical" evidence="6">
    <location>
        <begin position="149"/>
        <end position="170"/>
    </location>
</feature>
<evidence type="ECO:0000313" key="8">
    <source>
        <dbReference type="Proteomes" id="UP000325536"/>
    </source>
</evidence>
<dbReference type="EMBL" id="CP031699">
    <property type="protein sequence ID" value="QEY23094.1"/>
    <property type="molecule type" value="Genomic_DNA"/>
</dbReference>
<gene>
    <name evidence="7" type="ORF">D0T90_00045</name>
</gene>
<dbReference type="PANTHER" id="PTHR30086">
    <property type="entry name" value="ARGININE EXPORTER PROTEIN ARGO"/>
    <property type="match status" value="1"/>
</dbReference>
<dbReference type="AlphaFoldDB" id="A0A5P3MNH7"/>
<proteinExistence type="predicted"/>
<evidence type="ECO:0000256" key="2">
    <source>
        <dbReference type="ARBA" id="ARBA00022475"/>
    </source>
</evidence>
<dbReference type="PANTHER" id="PTHR30086:SF21">
    <property type="entry name" value="TRANSPORT PROTEIN"/>
    <property type="match status" value="1"/>
</dbReference>
<sequence length="204" mass="21852">MNELLAVAAITVLAVISPGGDFAMTTRNSYLYGKRAGILTALGIASAVWIHVAYTLLGVSVLLLRFPFVFHAVKLLGAVYLVYVGWQTFRHLPVSVDLAGYPEQALSNVQAFKNGFVTNALNPKTTLFVLSTFTQIVGSDTSLAVQAGYGAFMSLAHLVWFAAVATVLGNPLIRNSLIRRQVAVNRIIGVVLALLGLMLIFASV</sequence>
<dbReference type="OrthoDB" id="9804822at2"/>
<comment type="subcellular location">
    <subcellularLocation>
        <location evidence="1">Cell membrane</location>
        <topology evidence="1">Multi-pass membrane protein</topology>
    </subcellularLocation>
</comment>
<keyword evidence="4 6" id="KW-1133">Transmembrane helix</keyword>
<dbReference type="Pfam" id="PF01810">
    <property type="entry name" value="LysE"/>
    <property type="match status" value="1"/>
</dbReference>
<dbReference type="RefSeq" id="WP_123795351.1">
    <property type="nucleotide sequence ID" value="NZ_CP031699.1"/>
</dbReference>